<dbReference type="InterPro" id="IPR050738">
    <property type="entry name" value="Sulfatase"/>
</dbReference>
<dbReference type="InterPro" id="IPR017850">
    <property type="entry name" value="Alkaline_phosphatase_core_sf"/>
</dbReference>
<dbReference type="PANTHER" id="PTHR42693">
    <property type="entry name" value="ARYLSULFATASE FAMILY MEMBER"/>
    <property type="match status" value="1"/>
</dbReference>
<evidence type="ECO:0000256" key="1">
    <source>
        <dbReference type="ARBA" id="ARBA00008779"/>
    </source>
</evidence>
<dbReference type="InterPro" id="IPR000917">
    <property type="entry name" value="Sulfatase_N"/>
</dbReference>
<evidence type="ECO:0000313" key="4">
    <source>
        <dbReference type="EMBL" id="KKK81759.1"/>
    </source>
</evidence>
<comment type="similarity">
    <text evidence="1">Belongs to the sulfatase family.</text>
</comment>
<proteinExistence type="inferred from homology"/>
<dbReference type="AlphaFoldDB" id="A0A0F9ATH8"/>
<evidence type="ECO:0000256" key="2">
    <source>
        <dbReference type="ARBA" id="ARBA00022801"/>
    </source>
</evidence>
<gene>
    <name evidence="4" type="ORF">LCGC14_2810230</name>
</gene>
<accession>A0A0F9ATH8</accession>
<protein>
    <recommendedName>
        <fullName evidence="3">Sulfatase N-terminal domain-containing protein</fullName>
    </recommendedName>
</protein>
<comment type="caution">
    <text evidence="4">The sequence shown here is derived from an EMBL/GenBank/DDBJ whole genome shotgun (WGS) entry which is preliminary data.</text>
</comment>
<sequence>MIGVPNLNLVILAGRLTAQPEEKETSNLNGDDSRVIMDRAIPFIETAVNEAHPFFATIWFHTPHLPVVSDREHRNHYSTMEMQQQIYYGAITAMDEQIGRLWTRLEELGIQDETMIWFCSDNGPENNTPGSAGIFRGRKRSLYEGGVRVPAFVVWKDQLEEGRRSDFPSVTSDYLPTILDILDVDYPDDRPIDGESLWGLLKGKKKEREEAIGFIYKDRISWVDNQYKLISLDSGETYELYDLVNDPVEKVSIIQTRIMTGRQRAGM</sequence>
<dbReference type="EMBL" id="LAZR01052981">
    <property type="protein sequence ID" value="KKK81759.1"/>
    <property type="molecule type" value="Genomic_DNA"/>
</dbReference>
<dbReference type="Gene3D" id="3.40.720.10">
    <property type="entry name" value="Alkaline Phosphatase, subunit A"/>
    <property type="match status" value="1"/>
</dbReference>
<reference evidence="4" key="1">
    <citation type="journal article" date="2015" name="Nature">
        <title>Complex archaea that bridge the gap between prokaryotes and eukaryotes.</title>
        <authorList>
            <person name="Spang A."/>
            <person name="Saw J.H."/>
            <person name="Jorgensen S.L."/>
            <person name="Zaremba-Niedzwiedzka K."/>
            <person name="Martijn J."/>
            <person name="Lind A.E."/>
            <person name="van Eijk R."/>
            <person name="Schleper C."/>
            <person name="Guy L."/>
            <person name="Ettema T.J."/>
        </authorList>
    </citation>
    <scope>NUCLEOTIDE SEQUENCE</scope>
</reference>
<organism evidence="4">
    <name type="scientific">marine sediment metagenome</name>
    <dbReference type="NCBI Taxonomy" id="412755"/>
    <lineage>
        <taxon>unclassified sequences</taxon>
        <taxon>metagenomes</taxon>
        <taxon>ecological metagenomes</taxon>
    </lineage>
</organism>
<dbReference type="PANTHER" id="PTHR42693:SF53">
    <property type="entry name" value="ENDO-4-O-SULFATASE"/>
    <property type="match status" value="1"/>
</dbReference>
<dbReference type="Pfam" id="PF00884">
    <property type="entry name" value="Sulfatase"/>
    <property type="match status" value="1"/>
</dbReference>
<keyword evidence="2" id="KW-0378">Hydrolase</keyword>
<evidence type="ECO:0000259" key="3">
    <source>
        <dbReference type="Pfam" id="PF00884"/>
    </source>
</evidence>
<name>A0A0F9ATH8_9ZZZZ</name>
<dbReference type="GO" id="GO:0004065">
    <property type="term" value="F:arylsulfatase activity"/>
    <property type="evidence" value="ECO:0007669"/>
    <property type="project" value="TreeGrafter"/>
</dbReference>
<dbReference type="SUPFAM" id="SSF53649">
    <property type="entry name" value="Alkaline phosphatase-like"/>
    <property type="match status" value="1"/>
</dbReference>
<feature type="domain" description="Sulfatase N-terminal" evidence="3">
    <location>
        <begin position="23"/>
        <end position="184"/>
    </location>
</feature>